<feature type="region of interest" description="Disordered" evidence="1">
    <location>
        <begin position="33"/>
        <end position="63"/>
    </location>
</feature>
<dbReference type="AlphaFoldDB" id="A0A1F7GC74"/>
<dbReference type="EMBL" id="MFZF01000016">
    <property type="protein sequence ID" value="OGK16496.1"/>
    <property type="molecule type" value="Genomic_DNA"/>
</dbReference>
<dbReference type="InterPro" id="IPR035940">
    <property type="entry name" value="CAP_sf"/>
</dbReference>
<sequence>MPTPGNVTKVNAEVPTIANNKIINIPITNIPTPTAVPTRSPTRIPTQEEPDGQQESATNNDWGVAKQISEHTYTIKVDYDSSMANPQDILNALNSYRSQHGRGSLNWDQRLADYANGRAGIFKDIGNTDSHAGFENFLNNEDGFSKLGFNRLGENSYYGGPLTGTHLIEWVFAQSPQHNANQLDNWSSVGIGVVGGGVNLNFGGN</sequence>
<feature type="compositionally biased region" description="Polar residues" evidence="1">
    <location>
        <begin position="35"/>
        <end position="45"/>
    </location>
</feature>
<evidence type="ECO:0000259" key="2">
    <source>
        <dbReference type="Pfam" id="PF00188"/>
    </source>
</evidence>
<reference evidence="3 4" key="1">
    <citation type="journal article" date="2016" name="Nat. Commun.">
        <title>Thousands of microbial genomes shed light on interconnected biogeochemical processes in an aquifer system.</title>
        <authorList>
            <person name="Anantharaman K."/>
            <person name="Brown C.T."/>
            <person name="Hug L.A."/>
            <person name="Sharon I."/>
            <person name="Castelle C.J."/>
            <person name="Probst A.J."/>
            <person name="Thomas B.C."/>
            <person name="Singh A."/>
            <person name="Wilkins M.J."/>
            <person name="Karaoz U."/>
            <person name="Brodie E.L."/>
            <person name="Williams K.H."/>
            <person name="Hubbard S.S."/>
            <person name="Banfield J.F."/>
        </authorList>
    </citation>
    <scope>NUCLEOTIDE SEQUENCE [LARGE SCALE GENOMIC DNA]</scope>
</reference>
<organism evidence="3 4">
    <name type="scientific">Candidatus Roizmanbacteria bacterium RIFCSPHIGHO2_01_FULL_39_12b</name>
    <dbReference type="NCBI Taxonomy" id="1802030"/>
    <lineage>
        <taxon>Bacteria</taxon>
        <taxon>Candidatus Roizmaniibacteriota</taxon>
    </lineage>
</organism>
<proteinExistence type="predicted"/>
<comment type="caution">
    <text evidence="3">The sequence shown here is derived from an EMBL/GenBank/DDBJ whole genome shotgun (WGS) entry which is preliminary data.</text>
</comment>
<evidence type="ECO:0000313" key="4">
    <source>
        <dbReference type="Proteomes" id="UP000178372"/>
    </source>
</evidence>
<dbReference type="SUPFAM" id="SSF55797">
    <property type="entry name" value="PR-1-like"/>
    <property type="match status" value="1"/>
</dbReference>
<dbReference type="Pfam" id="PF00188">
    <property type="entry name" value="CAP"/>
    <property type="match status" value="1"/>
</dbReference>
<protein>
    <recommendedName>
        <fullName evidence="2">SCP domain-containing protein</fullName>
    </recommendedName>
</protein>
<accession>A0A1F7GC74</accession>
<dbReference type="Proteomes" id="UP000178372">
    <property type="component" value="Unassembled WGS sequence"/>
</dbReference>
<gene>
    <name evidence="3" type="ORF">A2690_04060</name>
</gene>
<dbReference type="InterPro" id="IPR014044">
    <property type="entry name" value="CAP_dom"/>
</dbReference>
<feature type="domain" description="SCP" evidence="2">
    <location>
        <begin position="90"/>
        <end position="197"/>
    </location>
</feature>
<evidence type="ECO:0000256" key="1">
    <source>
        <dbReference type="SAM" id="MobiDB-lite"/>
    </source>
</evidence>
<name>A0A1F7GC74_9BACT</name>
<evidence type="ECO:0000313" key="3">
    <source>
        <dbReference type="EMBL" id="OGK16496.1"/>
    </source>
</evidence>
<dbReference type="Gene3D" id="3.40.33.10">
    <property type="entry name" value="CAP"/>
    <property type="match status" value="1"/>
</dbReference>